<organism evidence="7 8">
    <name type="scientific">Pseudoalteromonas piratica</name>
    <dbReference type="NCBI Taxonomy" id="1348114"/>
    <lineage>
        <taxon>Bacteria</taxon>
        <taxon>Pseudomonadati</taxon>
        <taxon>Pseudomonadota</taxon>
        <taxon>Gammaproteobacteria</taxon>
        <taxon>Alteromonadales</taxon>
        <taxon>Pseudoalteromonadaceae</taxon>
        <taxon>Pseudoalteromonas</taxon>
    </lineage>
</organism>
<evidence type="ECO:0000256" key="4">
    <source>
        <dbReference type="ARBA" id="ARBA00023204"/>
    </source>
</evidence>
<gene>
    <name evidence="7" type="ORF">OM33_10820</name>
</gene>
<keyword evidence="2" id="KW-0227">DNA damage</keyword>
<dbReference type="Gene3D" id="3.40.1170.60">
    <property type="match status" value="1"/>
</dbReference>
<dbReference type="Pfam" id="PF13438">
    <property type="entry name" value="DUF4113"/>
    <property type="match status" value="1"/>
</dbReference>
<dbReference type="CDD" id="cd01700">
    <property type="entry name" value="PolY_Pol_V_umuC"/>
    <property type="match status" value="1"/>
</dbReference>
<protein>
    <submittedName>
        <fullName evidence="7">XRE family transcriptional regulator</fullName>
    </submittedName>
</protein>
<dbReference type="InterPro" id="IPR025188">
    <property type="entry name" value="DUF4113"/>
</dbReference>
<dbReference type="InterPro" id="IPR001126">
    <property type="entry name" value="UmuC"/>
</dbReference>
<dbReference type="HOGENOM" id="CLU_012348_3_0_6"/>
<accession>A0A0A7EG74</accession>
<dbReference type="OrthoDB" id="9808813at2"/>
<feature type="domain" description="UmuC" evidence="6">
    <location>
        <begin position="2"/>
        <end position="188"/>
    </location>
</feature>
<evidence type="ECO:0000313" key="7">
    <source>
        <dbReference type="EMBL" id="AIY65594.1"/>
    </source>
</evidence>
<evidence type="ECO:0000256" key="1">
    <source>
        <dbReference type="ARBA" id="ARBA00010945"/>
    </source>
</evidence>
<dbReference type="KEGG" id="pseo:OM33_10820"/>
<keyword evidence="3" id="KW-0741">SOS mutagenesis</keyword>
<dbReference type="InterPro" id="IPR017961">
    <property type="entry name" value="DNA_pol_Y-fam_little_finger"/>
</dbReference>
<dbReference type="GO" id="GO:0042276">
    <property type="term" value="P:error-prone translesion synthesis"/>
    <property type="evidence" value="ECO:0007669"/>
    <property type="project" value="TreeGrafter"/>
</dbReference>
<dbReference type="STRING" id="1348114.OM33_10820"/>
<sequence length="418" mass="48014">MFALVDAVSFYASAEKVFDPTIRKRPVVVLTNNDGCICAVCPIAKKLNIPKFEPYFKVKAQLDKYNVVVRSSNYELYADLSARMMNEISRFSDNQYIYSIDESFLNFTGFNHLINDWNEYGHTIRKAVWRKTKIPVGVGFGPTATLAKAANHAAKKLPGFDGVAVINNELSRKRILKLMSVEDVWGVGRRISKKLKLMDIHTALDLANQPAKLMRKQFSVVLERTINELNGTPCLSWDDVKQKKKEVYSTRSFGERITDPHSLRAAFAAHCNIVARKLRKQGSLAKRIVIFAHSSPFEDHYYKRSFIYEFPVASNDVSVFSNAVKHLFLNIYSPNVRFQKCGVGAIELEDEMYRQGDLFNLSQDKPELMKCLDTINQRFGNDTLKLASEKQTSFWRMRREFLSPKYTTRWSDIPRIKC</sequence>
<dbReference type="RefSeq" id="WP_038641614.1">
    <property type="nucleotide sequence ID" value="NZ_CP009888.1"/>
</dbReference>
<keyword evidence="8" id="KW-1185">Reference proteome</keyword>
<dbReference type="GO" id="GO:0003887">
    <property type="term" value="F:DNA-directed DNA polymerase activity"/>
    <property type="evidence" value="ECO:0007669"/>
    <property type="project" value="TreeGrafter"/>
</dbReference>
<keyword evidence="5" id="KW-0742">SOS response</keyword>
<evidence type="ECO:0000259" key="6">
    <source>
        <dbReference type="PROSITE" id="PS50173"/>
    </source>
</evidence>
<dbReference type="AlphaFoldDB" id="A0A0A7EG74"/>
<proteinExistence type="inferred from homology"/>
<evidence type="ECO:0000256" key="3">
    <source>
        <dbReference type="ARBA" id="ARBA00023199"/>
    </source>
</evidence>
<dbReference type="GO" id="GO:0005829">
    <property type="term" value="C:cytosol"/>
    <property type="evidence" value="ECO:0007669"/>
    <property type="project" value="TreeGrafter"/>
</dbReference>
<keyword evidence="4" id="KW-0234">DNA repair</keyword>
<comment type="similarity">
    <text evidence="1">Belongs to the DNA polymerase type-Y family.</text>
</comment>
<dbReference type="Gene3D" id="1.10.150.20">
    <property type="entry name" value="5' to 3' exonuclease, C-terminal subdomain"/>
    <property type="match status" value="1"/>
</dbReference>
<dbReference type="GO" id="GO:0003684">
    <property type="term" value="F:damaged DNA binding"/>
    <property type="evidence" value="ECO:0007669"/>
    <property type="project" value="InterPro"/>
</dbReference>
<dbReference type="GO" id="GO:0009432">
    <property type="term" value="P:SOS response"/>
    <property type="evidence" value="ECO:0007669"/>
    <property type="project" value="UniProtKB-KW"/>
</dbReference>
<dbReference type="Pfam" id="PF00817">
    <property type="entry name" value="IMS"/>
    <property type="match status" value="1"/>
</dbReference>
<reference evidence="7 8" key="1">
    <citation type="submission" date="2014-11" db="EMBL/GenBank/DDBJ databases">
        <title>Complete Genome Sequence of Pseudoalteromonas sp. Strain OCN003 Isolated from Kaneohe Bay, Oahu, Hawaii.</title>
        <authorList>
            <person name="Beurmann S."/>
            <person name="Videau P."/>
            <person name="Ushijima B."/>
            <person name="Smith A.M."/>
            <person name="Aeby G.S."/>
            <person name="Callahan S.M."/>
            <person name="Belcaid M."/>
        </authorList>
    </citation>
    <scope>NUCLEOTIDE SEQUENCE [LARGE SCALE GENOMIC DNA]</scope>
    <source>
        <strain evidence="7 8">OCN003</strain>
    </source>
</reference>
<dbReference type="PROSITE" id="PS50173">
    <property type="entry name" value="UMUC"/>
    <property type="match status" value="1"/>
</dbReference>
<dbReference type="Proteomes" id="UP000030341">
    <property type="component" value="Chromosome 1"/>
</dbReference>
<dbReference type="InterPro" id="IPR050116">
    <property type="entry name" value="DNA_polymerase-Y"/>
</dbReference>
<name>A0A0A7EG74_9GAMM</name>
<dbReference type="GO" id="GO:0006281">
    <property type="term" value="P:DNA repair"/>
    <property type="evidence" value="ECO:0007669"/>
    <property type="project" value="UniProtKB-KW"/>
</dbReference>
<evidence type="ECO:0000256" key="5">
    <source>
        <dbReference type="ARBA" id="ARBA00023236"/>
    </source>
</evidence>
<dbReference type="SUPFAM" id="SSF56672">
    <property type="entry name" value="DNA/RNA polymerases"/>
    <property type="match status" value="1"/>
</dbReference>
<dbReference type="Pfam" id="PF11799">
    <property type="entry name" value="IMS_C"/>
    <property type="match status" value="1"/>
</dbReference>
<dbReference type="PANTHER" id="PTHR11076">
    <property type="entry name" value="DNA REPAIR POLYMERASE UMUC / TRANSFERASE FAMILY MEMBER"/>
    <property type="match status" value="1"/>
</dbReference>
<evidence type="ECO:0000256" key="2">
    <source>
        <dbReference type="ARBA" id="ARBA00022763"/>
    </source>
</evidence>
<dbReference type="PANTHER" id="PTHR11076:SF34">
    <property type="entry name" value="PROTEIN UMUC"/>
    <property type="match status" value="1"/>
</dbReference>
<dbReference type="Gene3D" id="3.30.70.270">
    <property type="match status" value="1"/>
</dbReference>
<dbReference type="eggNOG" id="COG0389">
    <property type="taxonomic scope" value="Bacteria"/>
</dbReference>
<dbReference type="InterPro" id="IPR043128">
    <property type="entry name" value="Rev_trsase/Diguanyl_cyclase"/>
</dbReference>
<dbReference type="EMBL" id="CP009888">
    <property type="protein sequence ID" value="AIY65594.1"/>
    <property type="molecule type" value="Genomic_DNA"/>
</dbReference>
<evidence type="ECO:0000313" key="8">
    <source>
        <dbReference type="Proteomes" id="UP000030341"/>
    </source>
</evidence>
<dbReference type="InterPro" id="IPR043502">
    <property type="entry name" value="DNA/RNA_pol_sf"/>
</dbReference>